<protein>
    <submittedName>
        <fullName evidence="1">Uncharacterized protein</fullName>
    </submittedName>
</protein>
<evidence type="ECO:0000313" key="2">
    <source>
        <dbReference type="Proteomes" id="UP000799764"/>
    </source>
</evidence>
<evidence type="ECO:0000313" key="1">
    <source>
        <dbReference type="EMBL" id="KAF2449713.1"/>
    </source>
</evidence>
<proteinExistence type="predicted"/>
<dbReference type="OrthoDB" id="3856336at2759"/>
<dbReference type="AlphaFoldDB" id="A0A9P4PUT4"/>
<dbReference type="EMBL" id="MU001494">
    <property type="protein sequence ID" value="KAF2449713.1"/>
    <property type="molecule type" value="Genomic_DNA"/>
</dbReference>
<reference evidence="1" key="1">
    <citation type="journal article" date="2020" name="Stud. Mycol.">
        <title>101 Dothideomycetes genomes: a test case for predicting lifestyles and emergence of pathogens.</title>
        <authorList>
            <person name="Haridas S."/>
            <person name="Albert R."/>
            <person name="Binder M."/>
            <person name="Bloem J."/>
            <person name="Labutti K."/>
            <person name="Salamov A."/>
            <person name="Andreopoulos B."/>
            <person name="Baker S."/>
            <person name="Barry K."/>
            <person name="Bills G."/>
            <person name="Bluhm B."/>
            <person name="Cannon C."/>
            <person name="Castanera R."/>
            <person name="Culley D."/>
            <person name="Daum C."/>
            <person name="Ezra D."/>
            <person name="Gonzalez J."/>
            <person name="Henrissat B."/>
            <person name="Kuo A."/>
            <person name="Liang C."/>
            <person name="Lipzen A."/>
            <person name="Lutzoni F."/>
            <person name="Magnuson J."/>
            <person name="Mondo S."/>
            <person name="Nolan M."/>
            <person name="Ohm R."/>
            <person name="Pangilinan J."/>
            <person name="Park H.-J."/>
            <person name="Ramirez L."/>
            <person name="Alfaro M."/>
            <person name="Sun H."/>
            <person name="Tritt A."/>
            <person name="Yoshinaga Y."/>
            <person name="Zwiers L.-H."/>
            <person name="Turgeon B."/>
            <person name="Goodwin S."/>
            <person name="Spatafora J."/>
            <person name="Crous P."/>
            <person name="Grigoriev I."/>
        </authorList>
    </citation>
    <scope>NUCLEOTIDE SEQUENCE</scope>
    <source>
        <strain evidence="1">CBS 690.94</strain>
    </source>
</reference>
<accession>A0A9P4PUT4</accession>
<name>A0A9P4PUT4_9PLEO</name>
<gene>
    <name evidence="1" type="ORF">P171DRAFT_351357</name>
</gene>
<organism evidence="1 2">
    <name type="scientific">Karstenula rhodostoma CBS 690.94</name>
    <dbReference type="NCBI Taxonomy" id="1392251"/>
    <lineage>
        <taxon>Eukaryota</taxon>
        <taxon>Fungi</taxon>
        <taxon>Dikarya</taxon>
        <taxon>Ascomycota</taxon>
        <taxon>Pezizomycotina</taxon>
        <taxon>Dothideomycetes</taxon>
        <taxon>Pleosporomycetidae</taxon>
        <taxon>Pleosporales</taxon>
        <taxon>Massarineae</taxon>
        <taxon>Didymosphaeriaceae</taxon>
        <taxon>Karstenula</taxon>
    </lineage>
</organism>
<comment type="caution">
    <text evidence="1">The sequence shown here is derived from an EMBL/GenBank/DDBJ whole genome shotgun (WGS) entry which is preliminary data.</text>
</comment>
<keyword evidence="2" id="KW-1185">Reference proteome</keyword>
<sequence>MAPPGPPTIQTAFLSVKPLEPVMVFNSADEAFWFQDKVRQGRVFVDQSQKWVFLPMPEGLLRVRTAKDGDIAFDFDGPAHADRFNQSIKKLGRIFPRTADKLKWDCTVYIGKSLK</sequence>
<dbReference type="Proteomes" id="UP000799764">
    <property type="component" value="Unassembled WGS sequence"/>
</dbReference>